<evidence type="ECO:0000256" key="6">
    <source>
        <dbReference type="PIRSR" id="PIRSR000193-1"/>
    </source>
</evidence>
<gene>
    <name evidence="4" type="primary">proC</name>
    <name evidence="9" type="ORF">A11S_892</name>
</gene>
<dbReference type="GO" id="GO:0005737">
    <property type="term" value="C:cytoplasm"/>
    <property type="evidence" value="ECO:0007669"/>
    <property type="project" value="UniProtKB-SubCell"/>
</dbReference>
<dbReference type="InterPro" id="IPR028939">
    <property type="entry name" value="P5C_Rdtase_cat_N"/>
</dbReference>
<dbReference type="SUPFAM" id="SSF48179">
    <property type="entry name" value="6-phosphogluconate dehydrogenase C-terminal domain-like"/>
    <property type="match status" value="1"/>
</dbReference>
<evidence type="ECO:0000313" key="9">
    <source>
        <dbReference type="EMBL" id="AGH97714.1"/>
    </source>
</evidence>
<dbReference type="EC" id="1.5.1.2" evidence="4 5"/>
<dbReference type="GO" id="GO:0004735">
    <property type="term" value="F:pyrroline-5-carboxylate reductase activity"/>
    <property type="evidence" value="ECO:0007669"/>
    <property type="project" value="UniProtKB-UniRule"/>
</dbReference>
<feature type="binding site" evidence="6">
    <location>
        <begin position="78"/>
        <end position="81"/>
    </location>
    <ligand>
        <name>NADP(+)</name>
        <dbReference type="ChEBI" id="CHEBI:58349"/>
    </ligand>
</feature>
<keyword evidence="3 4" id="KW-0560">Oxidoreductase</keyword>
<evidence type="ECO:0000313" key="10">
    <source>
        <dbReference type="Proteomes" id="UP000011932"/>
    </source>
</evidence>
<dbReference type="PANTHER" id="PTHR11645:SF0">
    <property type="entry name" value="PYRROLINE-5-CARBOXYLATE REDUCTASE 3"/>
    <property type="match status" value="1"/>
</dbReference>
<proteinExistence type="inferred from homology"/>
<dbReference type="Proteomes" id="UP000011932">
    <property type="component" value="Chromosome"/>
</dbReference>
<feature type="domain" description="Pyrroline-5-carboxylate reductase dimerisation" evidence="8">
    <location>
        <begin position="171"/>
        <end position="277"/>
    </location>
</feature>
<dbReference type="Gene3D" id="3.40.50.720">
    <property type="entry name" value="NAD(P)-binding Rossmann-like Domain"/>
    <property type="match status" value="1"/>
</dbReference>
<evidence type="ECO:0000256" key="1">
    <source>
        <dbReference type="ARBA" id="ARBA00005525"/>
    </source>
</evidence>
<feature type="domain" description="Pyrroline-5-carboxylate reductase catalytic N-terminal" evidence="7">
    <location>
        <begin position="13"/>
        <end position="107"/>
    </location>
</feature>
<protein>
    <recommendedName>
        <fullName evidence="4 5">Pyrroline-5-carboxylate reductase</fullName>
        <shortName evidence="4">P5C reductase</shortName>
        <shortName evidence="4">P5CR</shortName>
        <ecNumber evidence="4 5">1.5.1.2</ecNumber>
    </recommendedName>
    <alternativeName>
        <fullName evidence="4">PCA reductase</fullName>
    </alternativeName>
</protein>
<dbReference type="STRING" id="349215.A11S_892"/>
<dbReference type="InterPro" id="IPR000304">
    <property type="entry name" value="Pyrroline-COOH_reductase"/>
</dbReference>
<accession>M4VWY3</accession>
<dbReference type="InterPro" id="IPR008927">
    <property type="entry name" value="6-PGluconate_DH-like_C_sf"/>
</dbReference>
<organism evidence="9 10">
    <name type="scientific">Micavibrio aeruginosavorus EPB</name>
    <dbReference type="NCBI Taxonomy" id="349215"/>
    <lineage>
        <taxon>Bacteria</taxon>
        <taxon>Pseudomonadati</taxon>
        <taxon>Bdellovibrionota</taxon>
        <taxon>Bdellovibrionia</taxon>
        <taxon>Bdellovibrionales</taxon>
        <taxon>Pseudobdellovibrionaceae</taxon>
        <taxon>Micavibrio</taxon>
    </lineage>
</organism>
<keyword evidence="4" id="KW-0963">Cytoplasm</keyword>
<dbReference type="InterPro" id="IPR029036">
    <property type="entry name" value="P5CR_dimer"/>
</dbReference>
<comment type="subcellular location">
    <subcellularLocation>
        <location evidence="4">Cytoplasm</location>
    </subcellularLocation>
</comment>
<evidence type="ECO:0000259" key="8">
    <source>
        <dbReference type="Pfam" id="PF14748"/>
    </source>
</evidence>
<name>M4VWY3_9BACT</name>
<comment type="pathway">
    <text evidence="4">Amino-acid biosynthesis; L-proline biosynthesis; L-proline from L-glutamate 5-semialdehyde: step 1/1.</text>
</comment>
<dbReference type="PATRIC" id="fig|349215.9.peg.863"/>
<feature type="binding site" evidence="6">
    <location>
        <begin position="16"/>
        <end position="21"/>
    </location>
    <ligand>
        <name>NADP(+)</name>
        <dbReference type="ChEBI" id="CHEBI:58349"/>
    </ligand>
</feature>
<sequence>MSSSPLRNLKPSVALIGCGKMGSALLRGWLSARIVGDVFVLEPAGLPDEFQDEDNVSGYDSAAALREVASEIDVVVLAVKPQIMAQVCPDLKTIMPANTVVLSIAAGQTIGGFENYFGTDRAIVRSMPNTPAAIGEGITVAVTNAKVSAEQKQIANALLRAIGQVEWVEDEKLLDPVTALSGSGPAYLFYLIEVLADAGTKAGLDKDFAMRLARQTMIGSAALAAADPRTPASILRKNVTSPGGTTAAALDVLVKDNRMQSAFDDALAAATARSIELSK</sequence>
<comment type="catalytic activity">
    <reaction evidence="4">
        <text>L-proline + NAD(+) = (S)-1-pyrroline-5-carboxylate + NADH + 2 H(+)</text>
        <dbReference type="Rhea" id="RHEA:14105"/>
        <dbReference type="ChEBI" id="CHEBI:15378"/>
        <dbReference type="ChEBI" id="CHEBI:17388"/>
        <dbReference type="ChEBI" id="CHEBI:57540"/>
        <dbReference type="ChEBI" id="CHEBI:57945"/>
        <dbReference type="ChEBI" id="CHEBI:60039"/>
        <dbReference type="EC" id="1.5.1.2"/>
    </reaction>
</comment>
<comment type="catalytic activity">
    <reaction evidence="4">
        <text>L-proline + NADP(+) = (S)-1-pyrroline-5-carboxylate + NADPH + 2 H(+)</text>
        <dbReference type="Rhea" id="RHEA:14109"/>
        <dbReference type="ChEBI" id="CHEBI:15378"/>
        <dbReference type="ChEBI" id="CHEBI:17388"/>
        <dbReference type="ChEBI" id="CHEBI:57783"/>
        <dbReference type="ChEBI" id="CHEBI:58349"/>
        <dbReference type="ChEBI" id="CHEBI:60039"/>
        <dbReference type="EC" id="1.5.1.2"/>
    </reaction>
</comment>
<dbReference type="PANTHER" id="PTHR11645">
    <property type="entry name" value="PYRROLINE-5-CARBOXYLATE REDUCTASE"/>
    <property type="match status" value="1"/>
</dbReference>
<dbReference type="AlphaFoldDB" id="M4VWY3"/>
<dbReference type="HAMAP" id="MF_01925">
    <property type="entry name" value="P5C_reductase"/>
    <property type="match status" value="1"/>
</dbReference>
<reference evidence="9 10" key="1">
    <citation type="journal article" date="2013" name="ISME J.">
        <title>By their genes ye shall know them: genomic signatures of predatory bacteria.</title>
        <authorList>
            <person name="Pasternak Z."/>
            <person name="Pietrokovski S."/>
            <person name="Rotem O."/>
            <person name="Gophna U."/>
            <person name="Lurie-Weinberger M.N."/>
            <person name="Jurkevitch E."/>
        </authorList>
    </citation>
    <scope>NUCLEOTIDE SEQUENCE [LARGE SCALE GENOMIC DNA]</scope>
    <source>
        <strain evidence="9">EPB</strain>
    </source>
</reference>
<evidence type="ECO:0000256" key="3">
    <source>
        <dbReference type="ARBA" id="ARBA00023002"/>
    </source>
</evidence>
<comment type="similarity">
    <text evidence="1 4">Belongs to the pyrroline-5-carboxylate reductase family.</text>
</comment>
<dbReference type="EMBL" id="CP003538">
    <property type="protein sequence ID" value="AGH97714.1"/>
    <property type="molecule type" value="Genomic_DNA"/>
</dbReference>
<dbReference type="Gene3D" id="1.10.3730.10">
    <property type="entry name" value="ProC C-terminal domain-like"/>
    <property type="match status" value="1"/>
</dbReference>
<dbReference type="Pfam" id="PF14748">
    <property type="entry name" value="P5CR_dimer"/>
    <property type="match status" value="1"/>
</dbReference>
<dbReference type="Pfam" id="PF03807">
    <property type="entry name" value="F420_oxidored"/>
    <property type="match status" value="1"/>
</dbReference>
<evidence type="ECO:0000259" key="7">
    <source>
        <dbReference type="Pfam" id="PF03807"/>
    </source>
</evidence>
<dbReference type="HOGENOM" id="CLU_042344_0_1_5"/>
<dbReference type="SUPFAM" id="SSF51735">
    <property type="entry name" value="NAD(P)-binding Rossmann-fold domains"/>
    <property type="match status" value="1"/>
</dbReference>
<dbReference type="KEGG" id="man:A11S_892"/>
<dbReference type="OrthoDB" id="9805754at2"/>
<keyword evidence="4" id="KW-0028">Amino-acid biosynthesis</keyword>
<keyword evidence="2 4" id="KW-0521">NADP</keyword>
<dbReference type="UniPathway" id="UPA00098">
    <property type="reaction ID" value="UER00361"/>
</dbReference>
<dbReference type="NCBIfam" id="TIGR00112">
    <property type="entry name" value="proC"/>
    <property type="match status" value="1"/>
</dbReference>
<evidence type="ECO:0000256" key="5">
    <source>
        <dbReference type="NCBIfam" id="TIGR00112"/>
    </source>
</evidence>
<keyword evidence="4" id="KW-0641">Proline biosynthesis</keyword>
<dbReference type="RefSeq" id="WP_015467263.1">
    <property type="nucleotide sequence ID" value="NC_020812.1"/>
</dbReference>
<dbReference type="PIRSF" id="PIRSF000193">
    <property type="entry name" value="Pyrrol-5-carb_rd"/>
    <property type="match status" value="1"/>
</dbReference>
<dbReference type="InterPro" id="IPR036291">
    <property type="entry name" value="NAD(P)-bd_dom_sf"/>
</dbReference>
<evidence type="ECO:0000256" key="4">
    <source>
        <dbReference type="HAMAP-Rule" id="MF_01925"/>
    </source>
</evidence>
<comment type="function">
    <text evidence="4">Catalyzes the reduction of 1-pyrroline-5-carboxylate (PCA) to L-proline.</text>
</comment>
<dbReference type="FunFam" id="1.10.3730.10:FF:000001">
    <property type="entry name" value="Pyrroline-5-carboxylate reductase"/>
    <property type="match status" value="1"/>
</dbReference>
<dbReference type="GO" id="GO:0055129">
    <property type="term" value="P:L-proline biosynthetic process"/>
    <property type="evidence" value="ECO:0007669"/>
    <property type="project" value="UniProtKB-UniRule"/>
</dbReference>
<evidence type="ECO:0000256" key="2">
    <source>
        <dbReference type="ARBA" id="ARBA00022857"/>
    </source>
</evidence>